<dbReference type="InterPro" id="IPR001017">
    <property type="entry name" value="DH_E1"/>
</dbReference>
<gene>
    <name evidence="6" type="ORF">PPRIM_AZ9-3.1.T0550235</name>
</gene>
<comment type="catalytic activity">
    <reaction evidence="4">
        <text>N(6)-[(R)-lipoyl]-L-lysyl-[protein] + pyruvate + H(+) = N(6)-[(R)-S(8)-acetyldihydrolipoyl]-L-lysyl-[protein] + CO2</text>
        <dbReference type="Rhea" id="RHEA:19189"/>
        <dbReference type="Rhea" id="RHEA-COMP:10474"/>
        <dbReference type="Rhea" id="RHEA-COMP:10478"/>
        <dbReference type="ChEBI" id="CHEBI:15361"/>
        <dbReference type="ChEBI" id="CHEBI:15378"/>
        <dbReference type="ChEBI" id="CHEBI:16526"/>
        <dbReference type="ChEBI" id="CHEBI:83099"/>
        <dbReference type="ChEBI" id="CHEBI:83111"/>
        <dbReference type="EC" id="1.2.4.1"/>
    </reaction>
</comment>
<dbReference type="OMA" id="LGYEMPC"/>
<keyword evidence="7" id="KW-1185">Reference proteome</keyword>
<organism evidence="6 7">
    <name type="scientific">Paramecium primaurelia</name>
    <dbReference type="NCBI Taxonomy" id="5886"/>
    <lineage>
        <taxon>Eukaryota</taxon>
        <taxon>Sar</taxon>
        <taxon>Alveolata</taxon>
        <taxon>Ciliophora</taxon>
        <taxon>Intramacronucleata</taxon>
        <taxon>Oligohymenophorea</taxon>
        <taxon>Peniculida</taxon>
        <taxon>Parameciidae</taxon>
        <taxon>Paramecium</taxon>
    </lineage>
</organism>
<keyword evidence="4" id="KW-0670">Pyruvate</keyword>
<dbReference type="NCBIfam" id="TIGR03182">
    <property type="entry name" value="PDH_E1_alph_y"/>
    <property type="match status" value="1"/>
</dbReference>
<dbReference type="Pfam" id="PF00676">
    <property type="entry name" value="E1_dh"/>
    <property type="match status" value="1"/>
</dbReference>
<dbReference type="AlphaFoldDB" id="A0A8S1MEE5"/>
<dbReference type="PANTHER" id="PTHR11516:SF60">
    <property type="entry name" value="PYRUVATE DEHYDROGENASE E1 COMPONENT SUBUNIT ALPHA"/>
    <property type="match status" value="1"/>
</dbReference>
<dbReference type="EMBL" id="CAJJDM010000055">
    <property type="protein sequence ID" value="CAD8076103.1"/>
    <property type="molecule type" value="Genomic_DNA"/>
</dbReference>
<evidence type="ECO:0000313" key="6">
    <source>
        <dbReference type="EMBL" id="CAD8076103.1"/>
    </source>
</evidence>
<dbReference type="GO" id="GO:0004739">
    <property type="term" value="F:pyruvate dehydrogenase (acetyl-transferring) activity"/>
    <property type="evidence" value="ECO:0007669"/>
    <property type="project" value="UniProtKB-UniRule"/>
</dbReference>
<evidence type="ECO:0000256" key="1">
    <source>
        <dbReference type="ARBA" id="ARBA00001964"/>
    </source>
</evidence>
<proteinExistence type="predicted"/>
<evidence type="ECO:0000256" key="4">
    <source>
        <dbReference type="RuleBase" id="RU361139"/>
    </source>
</evidence>
<dbReference type="CDD" id="cd02000">
    <property type="entry name" value="TPP_E1_PDC_ADC_BCADC"/>
    <property type="match status" value="1"/>
</dbReference>
<evidence type="ECO:0000256" key="2">
    <source>
        <dbReference type="ARBA" id="ARBA00023002"/>
    </source>
</evidence>
<keyword evidence="3 4" id="KW-0786">Thiamine pyrophosphate</keyword>
<evidence type="ECO:0000259" key="5">
    <source>
        <dbReference type="Pfam" id="PF00676"/>
    </source>
</evidence>
<keyword evidence="2 4" id="KW-0560">Oxidoreductase</keyword>
<reference evidence="6" key="1">
    <citation type="submission" date="2021-01" db="EMBL/GenBank/DDBJ databases">
        <authorList>
            <consortium name="Genoscope - CEA"/>
            <person name="William W."/>
        </authorList>
    </citation>
    <scope>NUCLEOTIDE SEQUENCE</scope>
</reference>
<evidence type="ECO:0000256" key="3">
    <source>
        <dbReference type="ARBA" id="ARBA00023052"/>
    </source>
</evidence>
<feature type="domain" description="Dehydrogenase E1 component" evidence="5">
    <location>
        <begin position="47"/>
        <end position="340"/>
    </location>
</feature>
<dbReference type="InterPro" id="IPR017597">
    <property type="entry name" value="Pyrv_DH_E1_asu_subgrp-y"/>
</dbReference>
<sequence>MIFRISRSCFSSISVKLPPFKVHHLELDQLPQTTTTTSAELLAYYKSMQLQRRMEIACDNLYKQRLIRGFLHLADGQESIYEGLHAALTFDDCVITAYRDHCIALLRGDTPHQIIAEMMAKQTGSTKGKGGSMHYYKKATNFYGGHGIVGAQIPLGTGLAFAQKYNKKPNVTLIMFGDGAANQGQLYEAANMAQLWHLPAIYFIENNLFGMGTSIDRASANTKFYTRGDVIPGIQIDGNNVFQVRETLKFAKKHCLEKGPIFIEAMTYRYHGHSMSDPGVTYRTREEVQQQRKTRDCINYVKNIILENKVADEHQLEEIDNTAQNEIDIAVEQAKVDPVPPSTELTTDVYVDNQNHFIRGILYKDSILPKSQ</sequence>
<accession>A0A8S1MEE5</accession>
<dbReference type="GO" id="GO:0006086">
    <property type="term" value="P:pyruvate decarboxylation to acetyl-CoA"/>
    <property type="evidence" value="ECO:0007669"/>
    <property type="project" value="InterPro"/>
</dbReference>
<dbReference type="Proteomes" id="UP000688137">
    <property type="component" value="Unassembled WGS sequence"/>
</dbReference>
<comment type="function">
    <text evidence="4">The pyruvate dehydrogenase complex catalyzes the overall conversion of pyruvate to acetyl-CoA and CO(2).</text>
</comment>
<dbReference type="FunFam" id="3.40.50.970:FF:000013">
    <property type="entry name" value="Pyruvate dehydrogenase E1 component subunit alpha"/>
    <property type="match status" value="1"/>
</dbReference>
<evidence type="ECO:0000313" key="7">
    <source>
        <dbReference type="Proteomes" id="UP000688137"/>
    </source>
</evidence>
<comment type="cofactor">
    <cofactor evidence="1 4">
        <name>thiamine diphosphate</name>
        <dbReference type="ChEBI" id="CHEBI:58937"/>
    </cofactor>
</comment>
<comment type="caution">
    <text evidence="6">The sequence shown here is derived from an EMBL/GenBank/DDBJ whole genome shotgun (WGS) entry which is preliminary data.</text>
</comment>
<protein>
    <recommendedName>
        <fullName evidence="4">Pyruvate dehydrogenase E1 component subunit alpha</fullName>
        <ecNumber evidence="4">1.2.4.1</ecNumber>
    </recommendedName>
</protein>
<name>A0A8S1MEE5_PARPR</name>
<dbReference type="PANTHER" id="PTHR11516">
    <property type="entry name" value="PYRUVATE DEHYDROGENASE E1 COMPONENT, ALPHA SUBUNIT BACTERIAL AND ORGANELLAR"/>
    <property type="match status" value="1"/>
</dbReference>
<dbReference type="InterPro" id="IPR050642">
    <property type="entry name" value="PDH_E1_Alpha_Subunit"/>
</dbReference>
<dbReference type="EC" id="1.2.4.1" evidence="4"/>